<proteinExistence type="predicted"/>
<dbReference type="SUPFAM" id="SSF50998">
    <property type="entry name" value="Quinoprotein alcohol dehydrogenase-like"/>
    <property type="match status" value="1"/>
</dbReference>
<gene>
    <name evidence="2" type="ORF">QTG54_010627</name>
</gene>
<evidence type="ECO:0000313" key="3">
    <source>
        <dbReference type="Proteomes" id="UP001224775"/>
    </source>
</evidence>
<name>A0AAD9D928_9STRA</name>
<feature type="region of interest" description="Disordered" evidence="1">
    <location>
        <begin position="487"/>
        <end position="509"/>
    </location>
</feature>
<reference evidence="2" key="1">
    <citation type="submission" date="2023-06" db="EMBL/GenBank/DDBJ databases">
        <title>Survivors Of The Sea: Transcriptome response of Skeletonema marinoi to long-term dormancy.</title>
        <authorList>
            <person name="Pinder M.I.M."/>
            <person name="Kourtchenko O."/>
            <person name="Robertson E.K."/>
            <person name="Larsson T."/>
            <person name="Maumus F."/>
            <person name="Osuna-Cruz C.M."/>
            <person name="Vancaester E."/>
            <person name="Stenow R."/>
            <person name="Vandepoele K."/>
            <person name="Ploug H."/>
            <person name="Bruchert V."/>
            <person name="Godhe A."/>
            <person name="Topel M."/>
        </authorList>
    </citation>
    <scope>NUCLEOTIDE SEQUENCE</scope>
    <source>
        <strain evidence="2">R05AC</strain>
    </source>
</reference>
<evidence type="ECO:0000256" key="1">
    <source>
        <dbReference type="SAM" id="MobiDB-lite"/>
    </source>
</evidence>
<comment type="caution">
    <text evidence="2">The sequence shown here is derived from an EMBL/GenBank/DDBJ whole genome shotgun (WGS) entry which is preliminary data.</text>
</comment>
<feature type="region of interest" description="Disordered" evidence="1">
    <location>
        <begin position="592"/>
        <end position="622"/>
    </location>
</feature>
<sequence length="622" mass="69573">MMQNMFVSKKALMTIQVLVQSDGKGRSSFGFEKVFPKTFAMMKSGKFRWFRYTKGILRVIVGRGKGEGSRECEPKQVLRTWKYDFKSFHEMLCAVEASWVWKGQDLTADDVLPEYDSDLGPTMPLPKEPTCFGEEDDAVVVSKCGDKKKNVTALTISEEGGKTVLYSGHDDGTLSKWSLDTNEQIWSKSIYPDGTKDYERYTGCGLYIKETPGVAGIAVRTHPVKKGRPIVFTWTDAYNGYPSTDFDDRGGSVLKAWSGVNGKYICEYVCDVGNDQDGSPARPSISAVVFCQVFYDFIECVQDTILVGLHCCCNNLEYDEKYSDFDIEEAREFSEGNIVPFLEHSQGRALHSWRGHSGMIHQMILWSLEEAGVPLFRKDLYDYYQSNLFKRKLSRLADVDGIGIEGNELLLSDKNGDRLVSATLYDEGDDGPVIGINGYASLGTKYYEDEGFHGRMAVSDKYVSVAMEIDPTAWIFRIIGNSSHKNLDRRDGNERDFRADYDHSDGSMESLRQKRAGREMAAGKVIFPLFGGNSPPRKKRKPGVFDFGGDEKEDGFGSGGPITLAMRGRHIIGDFSNGSLVKFLLPDTFAETKPSLNANDRSSCGSLPSDEWHIPILESEDE</sequence>
<feature type="compositionally biased region" description="Polar residues" evidence="1">
    <location>
        <begin position="594"/>
        <end position="606"/>
    </location>
</feature>
<evidence type="ECO:0000313" key="2">
    <source>
        <dbReference type="EMBL" id="KAK1738597.1"/>
    </source>
</evidence>
<dbReference type="EMBL" id="JATAAI010000020">
    <property type="protein sequence ID" value="KAK1738597.1"/>
    <property type="molecule type" value="Genomic_DNA"/>
</dbReference>
<accession>A0AAD9D928</accession>
<dbReference type="Proteomes" id="UP001224775">
    <property type="component" value="Unassembled WGS sequence"/>
</dbReference>
<organism evidence="2 3">
    <name type="scientific">Skeletonema marinoi</name>
    <dbReference type="NCBI Taxonomy" id="267567"/>
    <lineage>
        <taxon>Eukaryota</taxon>
        <taxon>Sar</taxon>
        <taxon>Stramenopiles</taxon>
        <taxon>Ochrophyta</taxon>
        <taxon>Bacillariophyta</taxon>
        <taxon>Coscinodiscophyceae</taxon>
        <taxon>Thalassiosirophycidae</taxon>
        <taxon>Thalassiosirales</taxon>
        <taxon>Skeletonemataceae</taxon>
        <taxon>Skeletonema</taxon>
        <taxon>Skeletonema marinoi-dohrnii complex</taxon>
    </lineage>
</organism>
<dbReference type="AlphaFoldDB" id="A0AAD9D928"/>
<protein>
    <submittedName>
        <fullName evidence="2">Uncharacterized protein</fullName>
    </submittedName>
</protein>
<feature type="compositionally biased region" description="Basic and acidic residues" evidence="1">
    <location>
        <begin position="487"/>
        <end position="506"/>
    </location>
</feature>
<keyword evidence="3" id="KW-1185">Reference proteome</keyword>
<dbReference type="InterPro" id="IPR011047">
    <property type="entry name" value="Quinoprotein_ADH-like_sf"/>
</dbReference>